<dbReference type="GO" id="GO:0005524">
    <property type="term" value="F:ATP binding"/>
    <property type="evidence" value="ECO:0007669"/>
    <property type="project" value="InterPro"/>
</dbReference>
<keyword evidence="2" id="KW-0813">Transport</keyword>
<feature type="domain" description="Aldehyde dehydrogenase" evidence="5">
    <location>
        <begin position="115"/>
        <end position="204"/>
    </location>
</feature>
<dbReference type="SUPFAM" id="SSF53720">
    <property type="entry name" value="ALDH-like"/>
    <property type="match status" value="1"/>
</dbReference>
<evidence type="ECO:0000259" key="5">
    <source>
        <dbReference type="Pfam" id="PF00171"/>
    </source>
</evidence>
<protein>
    <recommendedName>
        <fullName evidence="8">ABC transporter domain-containing protein</fullName>
    </recommendedName>
</protein>
<comment type="caution">
    <text evidence="6">The sequence shown here is derived from an EMBL/GenBank/DDBJ whole genome shotgun (WGS) entry which is preliminary data.</text>
</comment>
<accession>A0A7W6FM07</accession>
<comment type="similarity">
    <text evidence="1">Belongs to the ABC transporter superfamily.</text>
</comment>
<dbReference type="GO" id="GO:0016887">
    <property type="term" value="F:ATP hydrolysis activity"/>
    <property type="evidence" value="ECO:0007669"/>
    <property type="project" value="InterPro"/>
</dbReference>
<dbReference type="InterPro" id="IPR015590">
    <property type="entry name" value="Aldehyde_DH_dom"/>
</dbReference>
<name>A0A7W6FM07_9HYPH</name>
<dbReference type="AlphaFoldDB" id="A0A7W6FM07"/>
<dbReference type="InterPro" id="IPR003439">
    <property type="entry name" value="ABC_transporter-like_ATP-bd"/>
</dbReference>
<dbReference type="Gene3D" id="3.40.50.300">
    <property type="entry name" value="P-loop containing nucleotide triphosphate hydrolases"/>
    <property type="match status" value="1"/>
</dbReference>
<evidence type="ECO:0000256" key="3">
    <source>
        <dbReference type="ARBA" id="ARBA00022970"/>
    </source>
</evidence>
<dbReference type="GO" id="GO:0016620">
    <property type="term" value="F:oxidoreductase activity, acting on the aldehyde or oxo group of donors, NAD or NADP as acceptor"/>
    <property type="evidence" value="ECO:0007669"/>
    <property type="project" value="InterPro"/>
</dbReference>
<evidence type="ECO:0000313" key="6">
    <source>
        <dbReference type="EMBL" id="MBB3918697.1"/>
    </source>
</evidence>
<evidence type="ECO:0000259" key="4">
    <source>
        <dbReference type="Pfam" id="PF00005"/>
    </source>
</evidence>
<dbReference type="SUPFAM" id="SSF52540">
    <property type="entry name" value="P-loop containing nucleoside triphosphate hydrolases"/>
    <property type="match status" value="1"/>
</dbReference>
<reference evidence="6 7" key="1">
    <citation type="submission" date="2020-08" db="EMBL/GenBank/DDBJ databases">
        <title>Genomic Encyclopedia of Type Strains, Phase IV (KMG-IV): sequencing the most valuable type-strain genomes for metagenomic binning, comparative biology and taxonomic classification.</title>
        <authorList>
            <person name="Goeker M."/>
        </authorList>
    </citation>
    <scope>NUCLEOTIDE SEQUENCE [LARGE SCALE GENOMIC DNA]</scope>
    <source>
        <strain evidence="6 7">DSM 19331</strain>
    </source>
</reference>
<organism evidence="6 7">
    <name type="scientific">Rhizobium fabae</name>
    <dbReference type="NCBI Taxonomy" id="573179"/>
    <lineage>
        <taxon>Bacteria</taxon>
        <taxon>Pseudomonadati</taxon>
        <taxon>Pseudomonadota</taxon>
        <taxon>Alphaproteobacteria</taxon>
        <taxon>Hyphomicrobiales</taxon>
        <taxon>Rhizobiaceae</taxon>
        <taxon>Rhizobium/Agrobacterium group</taxon>
        <taxon>Rhizobium</taxon>
    </lineage>
</organism>
<dbReference type="PANTHER" id="PTHR43820:SF4">
    <property type="entry name" value="HIGH-AFFINITY BRANCHED-CHAIN AMINO ACID TRANSPORT ATP-BINDING PROTEIN LIVF"/>
    <property type="match status" value="1"/>
</dbReference>
<dbReference type="PANTHER" id="PTHR43820">
    <property type="entry name" value="HIGH-AFFINITY BRANCHED-CHAIN AMINO ACID TRANSPORT ATP-BINDING PROTEIN LIVF"/>
    <property type="match status" value="1"/>
</dbReference>
<dbReference type="Pfam" id="PF00171">
    <property type="entry name" value="Aldedh"/>
    <property type="match status" value="1"/>
</dbReference>
<dbReference type="Gene3D" id="3.40.309.10">
    <property type="entry name" value="Aldehyde Dehydrogenase, Chain A, domain 2"/>
    <property type="match status" value="1"/>
</dbReference>
<dbReference type="InterPro" id="IPR016163">
    <property type="entry name" value="Ald_DH_C"/>
</dbReference>
<evidence type="ECO:0000256" key="2">
    <source>
        <dbReference type="ARBA" id="ARBA00022448"/>
    </source>
</evidence>
<dbReference type="InterPro" id="IPR016161">
    <property type="entry name" value="Ald_DH/histidinol_DH"/>
</dbReference>
<dbReference type="Proteomes" id="UP000545490">
    <property type="component" value="Unassembled WGS sequence"/>
</dbReference>
<feature type="domain" description="ABC transporter" evidence="4">
    <location>
        <begin position="27"/>
        <end position="63"/>
    </location>
</feature>
<evidence type="ECO:0000256" key="1">
    <source>
        <dbReference type="ARBA" id="ARBA00005417"/>
    </source>
</evidence>
<dbReference type="InterPro" id="IPR027417">
    <property type="entry name" value="P-loop_NTPase"/>
</dbReference>
<gene>
    <name evidence="6" type="ORF">GGQ65_006037</name>
</gene>
<proteinExistence type="inferred from homology"/>
<dbReference type="Pfam" id="PF00005">
    <property type="entry name" value="ABC_tran"/>
    <property type="match status" value="1"/>
</dbReference>
<keyword evidence="3" id="KW-0029">Amino-acid transport</keyword>
<evidence type="ECO:0000313" key="7">
    <source>
        <dbReference type="Proteomes" id="UP000545490"/>
    </source>
</evidence>
<evidence type="ECO:0008006" key="8">
    <source>
        <dbReference type="Google" id="ProtNLM"/>
    </source>
</evidence>
<dbReference type="EMBL" id="JACIDG010000020">
    <property type="protein sequence ID" value="MBB3918697.1"/>
    <property type="molecule type" value="Genomic_DNA"/>
</dbReference>
<sequence>MVTTPIGVSSFEEDRTPMHYLFPRLKKQQNQTAGTMSGGEQQILAIARAMMVRPELILLDEPSPGLAPLVVKPRRQSRFRRRTARAREPRLLSATGTLYRGDERHAYRARGNLRPVATVIRVGNNEEALATANGANFGLSSGIATTSPKHTTHVKRNSEAGMVMVNLPTAGIDFHVPFGGRRGSSCGPREQGRYAAEFYTTIKTAYTFA</sequence>
<dbReference type="InterPro" id="IPR052156">
    <property type="entry name" value="BCAA_Transport_ATP-bd_LivF"/>
</dbReference>
<dbReference type="GO" id="GO:0015807">
    <property type="term" value="P:L-amino acid transport"/>
    <property type="evidence" value="ECO:0007669"/>
    <property type="project" value="TreeGrafter"/>
</dbReference>
<dbReference type="GO" id="GO:0015658">
    <property type="term" value="F:branched-chain amino acid transmembrane transporter activity"/>
    <property type="evidence" value="ECO:0007669"/>
    <property type="project" value="TreeGrafter"/>
</dbReference>